<proteinExistence type="predicted"/>
<keyword evidence="2" id="KW-1185">Reference proteome</keyword>
<dbReference type="Gene3D" id="3.30.160.20">
    <property type="match status" value="1"/>
</dbReference>
<evidence type="ECO:0008006" key="3">
    <source>
        <dbReference type="Google" id="ProtNLM"/>
    </source>
</evidence>
<dbReference type="EMBL" id="MCFK01000855">
    <property type="protein sequence ID" value="RKF65421.1"/>
    <property type="molecule type" value="Genomic_DNA"/>
</dbReference>
<dbReference type="AlphaFoldDB" id="A0A420I6W9"/>
<comment type="caution">
    <text evidence="1">The sequence shown here is derived from an EMBL/GenBank/DDBJ whole genome shotgun (WGS) entry which is preliminary data.</text>
</comment>
<sequence length="96" mass="10834">MVGCSGRGRFQNRSSLYIPGKQGLYKAMSNQNLLEELCRKMKWDPPIYNVQFNYPGHFCTISVCGKLFEGLISLADFGAREYAAGKAYEELSRLAK</sequence>
<dbReference type="SUPFAM" id="SSF54768">
    <property type="entry name" value="dsRNA-binding domain-like"/>
    <property type="match status" value="1"/>
</dbReference>
<evidence type="ECO:0000313" key="2">
    <source>
        <dbReference type="Proteomes" id="UP000286134"/>
    </source>
</evidence>
<dbReference type="CDD" id="cd00048">
    <property type="entry name" value="DSRM_SF"/>
    <property type="match status" value="1"/>
</dbReference>
<protein>
    <recommendedName>
        <fullName evidence="3">DRBM domain-containing protein</fullName>
    </recommendedName>
</protein>
<organism evidence="1 2">
    <name type="scientific">Erysiphe neolycopersici</name>
    <dbReference type="NCBI Taxonomy" id="212602"/>
    <lineage>
        <taxon>Eukaryota</taxon>
        <taxon>Fungi</taxon>
        <taxon>Dikarya</taxon>
        <taxon>Ascomycota</taxon>
        <taxon>Pezizomycotina</taxon>
        <taxon>Leotiomycetes</taxon>
        <taxon>Erysiphales</taxon>
        <taxon>Erysiphaceae</taxon>
        <taxon>Erysiphe</taxon>
    </lineage>
</organism>
<reference evidence="1 2" key="1">
    <citation type="journal article" date="2018" name="BMC Genomics">
        <title>Comparative genome analyses reveal sequence features reflecting distinct modes of host-adaptation between dicot and monocot powdery mildew.</title>
        <authorList>
            <person name="Wu Y."/>
            <person name="Ma X."/>
            <person name="Pan Z."/>
            <person name="Kale S.D."/>
            <person name="Song Y."/>
            <person name="King H."/>
            <person name="Zhang Q."/>
            <person name="Presley C."/>
            <person name="Deng X."/>
            <person name="Wei C.I."/>
            <person name="Xiao S."/>
        </authorList>
    </citation>
    <scope>NUCLEOTIDE SEQUENCE [LARGE SCALE GENOMIC DNA]</scope>
    <source>
        <strain evidence="1">UMSG2</strain>
    </source>
</reference>
<gene>
    <name evidence="1" type="ORF">OnM2_008005</name>
</gene>
<accession>A0A420I6W9</accession>
<name>A0A420I6W9_9PEZI</name>
<dbReference type="Proteomes" id="UP000286134">
    <property type="component" value="Unassembled WGS sequence"/>
</dbReference>
<evidence type="ECO:0000313" key="1">
    <source>
        <dbReference type="EMBL" id="RKF65421.1"/>
    </source>
</evidence>